<dbReference type="InterPro" id="IPR027475">
    <property type="entry name" value="Asparaginase/glutaminase_AS2"/>
</dbReference>
<dbReference type="RefSeq" id="WP_379776766.1">
    <property type="nucleotide sequence ID" value="NZ_JBHSMZ010000026.1"/>
</dbReference>
<dbReference type="InterPro" id="IPR006034">
    <property type="entry name" value="Asparaginase/glutaminase-like"/>
</dbReference>
<proteinExistence type="predicted"/>
<evidence type="ECO:0000256" key="1">
    <source>
        <dbReference type="PROSITE-ProRule" id="PRU10100"/>
    </source>
</evidence>
<feature type="region of interest" description="Disordered" evidence="2">
    <location>
        <begin position="162"/>
        <end position="185"/>
    </location>
</feature>
<evidence type="ECO:0000313" key="4">
    <source>
        <dbReference type="EMBL" id="MFC5551908.1"/>
    </source>
</evidence>
<dbReference type="Pfam" id="PF00710">
    <property type="entry name" value="Asparaginase"/>
    <property type="match status" value="1"/>
</dbReference>
<accession>A0ABW0S4H1</accession>
<dbReference type="PIRSF" id="PIRSF001220">
    <property type="entry name" value="L-ASNase_gatD"/>
    <property type="match status" value="1"/>
</dbReference>
<gene>
    <name evidence="4" type="ORF">ACFPO9_25600</name>
</gene>
<dbReference type="PIRSF" id="PIRSF500176">
    <property type="entry name" value="L_ASNase"/>
    <property type="match status" value="1"/>
</dbReference>
<dbReference type="PRINTS" id="PR00139">
    <property type="entry name" value="ASNGLNASE"/>
</dbReference>
<dbReference type="GO" id="GO:0004067">
    <property type="term" value="F:asparaginase activity"/>
    <property type="evidence" value="ECO:0007669"/>
    <property type="project" value="UniProtKB-EC"/>
</dbReference>
<keyword evidence="5" id="KW-1185">Reference proteome</keyword>
<keyword evidence="4" id="KW-0378">Hydrolase</keyword>
<dbReference type="EC" id="3.5.1.1" evidence="4"/>
<evidence type="ECO:0000256" key="2">
    <source>
        <dbReference type="SAM" id="MobiDB-lite"/>
    </source>
</evidence>
<dbReference type="PANTHER" id="PTHR11707:SF28">
    <property type="entry name" value="60 KDA LYSOPHOSPHOLIPASE"/>
    <property type="match status" value="1"/>
</dbReference>
<feature type="active site" evidence="1">
    <location>
        <position position="82"/>
    </location>
</feature>
<dbReference type="Gene3D" id="3.40.50.1170">
    <property type="entry name" value="L-asparaginase, N-terminal domain"/>
    <property type="match status" value="1"/>
</dbReference>
<reference evidence="5" key="1">
    <citation type="journal article" date="2019" name="Int. J. Syst. Evol. Microbiol.">
        <title>The Global Catalogue of Microorganisms (GCM) 10K type strain sequencing project: providing services to taxonomists for standard genome sequencing and annotation.</title>
        <authorList>
            <consortium name="The Broad Institute Genomics Platform"/>
            <consortium name="The Broad Institute Genome Sequencing Center for Infectious Disease"/>
            <person name="Wu L."/>
            <person name="Ma J."/>
        </authorList>
    </citation>
    <scope>NUCLEOTIDE SEQUENCE [LARGE SCALE GENOMIC DNA]</scope>
    <source>
        <strain evidence="5">CGMCC 4.5798</strain>
    </source>
</reference>
<comment type="caution">
    <text evidence="4">The sequence shown here is derived from an EMBL/GenBank/DDBJ whole genome shotgun (WGS) entry which is preliminary data.</text>
</comment>
<dbReference type="PROSITE" id="PS51732">
    <property type="entry name" value="ASN_GLN_ASE_3"/>
    <property type="match status" value="1"/>
</dbReference>
<name>A0ABW0S4H1_9BURK</name>
<feature type="domain" description="L-asparaginase N-terminal" evidence="3">
    <location>
        <begin position="3"/>
        <end position="156"/>
    </location>
</feature>
<dbReference type="PANTHER" id="PTHR11707">
    <property type="entry name" value="L-ASPARAGINASE"/>
    <property type="match status" value="1"/>
</dbReference>
<evidence type="ECO:0000313" key="5">
    <source>
        <dbReference type="Proteomes" id="UP001596086"/>
    </source>
</evidence>
<evidence type="ECO:0000259" key="3">
    <source>
        <dbReference type="Pfam" id="PF00710"/>
    </source>
</evidence>
<dbReference type="PROSITE" id="PS00917">
    <property type="entry name" value="ASN_GLN_ASE_2"/>
    <property type="match status" value="1"/>
</dbReference>
<protein>
    <submittedName>
        <fullName evidence="4">Asparaginase domain-containing protein</fullName>
        <ecNumber evidence="4">3.5.1.1</ecNumber>
    </submittedName>
</protein>
<dbReference type="Proteomes" id="UP001596086">
    <property type="component" value="Unassembled WGS sequence"/>
</dbReference>
<dbReference type="InterPro" id="IPR036152">
    <property type="entry name" value="Asp/glu_Ase-like_sf"/>
</dbReference>
<dbReference type="InterPro" id="IPR037152">
    <property type="entry name" value="L-asparaginase_N_sf"/>
</dbReference>
<sequence>MTLRIIATGGTFDKHYNELNGVLGFADSHLPDVIKRSRITISAALEVVSLLDSLDMQDADRQKVLAACQAASEKAIVIVHGTDTMRETAEVLGPVVKDKTIVFTGAMIPYEIANSDALFNFGFACGVAQTLPPGVYVAMNGTIFTWDNVTKNKTAGVFQHGAVSPASAEKPEEPATSDEVAGSGS</sequence>
<dbReference type="EMBL" id="JBHSMZ010000026">
    <property type="protein sequence ID" value="MFC5551908.1"/>
    <property type="molecule type" value="Genomic_DNA"/>
</dbReference>
<dbReference type="SUPFAM" id="SSF53774">
    <property type="entry name" value="Glutaminase/Asparaginase"/>
    <property type="match status" value="1"/>
</dbReference>
<dbReference type="SMART" id="SM00870">
    <property type="entry name" value="Asparaginase"/>
    <property type="match status" value="1"/>
</dbReference>
<dbReference type="InterPro" id="IPR027474">
    <property type="entry name" value="L-asparaginase_N"/>
</dbReference>
<organism evidence="4 5">
    <name type="scientific">Massilia aerilata</name>
    <dbReference type="NCBI Taxonomy" id="453817"/>
    <lineage>
        <taxon>Bacteria</taxon>
        <taxon>Pseudomonadati</taxon>
        <taxon>Pseudomonadota</taxon>
        <taxon>Betaproteobacteria</taxon>
        <taxon>Burkholderiales</taxon>
        <taxon>Oxalobacteraceae</taxon>
        <taxon>Telluria group</taxon>
        <taxon>Massilia</taxon>
    </lineage>
</organism>